<dbReference type="AlphaFoldDB" id="A0A1H3JQ99"/>
<evidence type="ECO:0000259" key="2">
    <source>
        <dbReference type="Pfam" id="PF18902"/>
    </source>
</evidence>
<dbReference type="Pfam" id="PF18902">
    <property type="entry name" value="DUF5658"/>
    <property type="match status" value="1"/>
</dbReference>
<name>A0A1H3JQ99_9EURY</name>
<dbReference type="EMBL" id="FNPC01000005">
    <property type="protein sequence ID" value="SDY42081.1"/>
    <property type="molecule type" value="Genomic_DNA"/>
</dbReference>
<accession>A0A1H3JQ99</accession>
<gene>
    <name evidence="3" type="ORF">SAMN05216564_105103</name>
</gene>
<dbReference type="InterPro" id="IPR043717">
    <property type="entry name" value="DUF5658"/>
</dbReference>
<feature type="transmembrane region" description="Helical" evidence="1">
    <location>
        <begin position="58"/>
        <end position="80"/>
    </location>
</feature>
<keyword evidence="4" id="KW-1185">Reference proteome</keyword>
<keyword evidence="1" id="KW-0472">Membrane</keyword>
<evidence type="ECO:0000256" key="1">
    <source>
        <dbReference type="SAM" id="Phobius"/>
    </source>
</evidence>
<dbReference type="RefSeq" id="WP_021073331.1">
    <property type="nucleotide sequence ID" value="NZ_FNPC01000005.1"/>
</dbReference>
<dbReference type="Proteomes" id="UP000199079">
    <property type="component" value="Unassembled WGS sequence"/>
</dbReference>
<keyword evidence="1" id="KW-1133">Transmembrane helix</keyword>
<feature type="transmembrane region" description="Helical" evidence="1">
    <location>
        <begin position="100"/>
        <end position="122"/>
    </location>
</feature>
<dbReference type="OrthoDB" id="342203at2157"/>
<sequence>MADRSVPTPWVREYWGWAGAALFLLITVDLLTSMYAVAVVGIEHESNPVMAWLLSRPLWVLVGVHLAAAGLLVVLFYGLAELVRETPPAYRGPFKRLIEGFLGILLAAGLFVFANNLSVIVYGRSLL</sequence>
<organism evidence="3 4">
    <name type="scientific">Halopenitus persicus</name>
    <dbReference type="NCBI Taxonomy" id="1048396"/>
    <lineage>
        <taxon>Archaea</taxon>
        <taxon>Methanobacteriati</taxon>
        <taxon>Methanobacteriota</taxon>
        <taxon>Stenosarchaea group</taxon>
        <taxon>Halobacteria</taxon>
        <taxon>Halobacteriales</taxon>
        <taxon>Haloferacaceae</taxon>
        <taxon>Halopenitus</taxon>
    </lineage>
</organism>
<evidence type="ECO:0000313" key="4">
    <source>
        <dbReference type="Proteomes" id="UP000199079"/>
    </source>
</evidence>
<reference evidence="4" key="1">
    <citation type="submission" date="2016-10" db="EMBL/GenBank/DDBJ databases">
        <authorList>
            <person name="Varghese N."/>
            <person name="Submissions S."/>
        </authorList>
    </citation>
    <scope>NUCLEOTIDE SEQUENCE [LARGE SCALE GENOMIC DNA]</scope>
    <source>
        <strain evidence="4">DC30,IBRC 10041,KCTC 4046</strain>
    </source>
</reference>
<proteinExistence type="predicted"/>
<protein>
    <recommendedName>
        <fullName evidence="2">DUF5658 domain-containing protein</fullName>
    </recommendedName>
</protein>
<dbReference type="GeneID" id="43837645"/>
<feature type="domain" description="DUF5658" evidence="2">
    <location>
        <begin position="21"/>
        <end position="121"/>
    </location>
</feature>
<evidence type="ECO:0000313" key="3">
    <source>
        <dbReference type="EMBL" id="SDY42081.1"/>
    </source>
</evidence>
<feature type="transmembrane region" description="Helical" evidence="1">
    <location>
        <begin position="14"/>
        <end position="37"/>
    </location>
</feature>
<keyword evidence="1" id="KW-0812">Transmembrane</keyword>